<dbReference type="RefSeq" id="WP_311672655.1">
    <property type="nucleotide sequence ID" value="NZ_JAVREQ010000005.1"/>
</dbReference>
<name>A0ABU2NT71_9ACTN</name>
<gene>
    <name evidence="1" type="ORF">RM572_08575</name>
</gene>
<evidence type="ECO:0000313" key="1">
    <source>
        <dbReference type="EMBL" id="MDT0378828.1"/>
    </source>
</evidence>
<sequence length="234" mass="26501">MQIIIYGLILGLVITTFRWLRRRRNAPRFQALAERYGGTYAPKAQARAERFAGVEWATEPRSPDVHDYLCGNYQGHPFYCFGWEYSTRGAMGDGESGGVRVVRSVYTVQLPCYVGHFSVRKHSSARRMFGQNDVQVGHPEFDEQFTVNGHEPLAAQQVLRGSLVEFLLNDSRSKDYPLWFLGDRLLCSFTDRFSPPDVEPALEFMAQVIGTLDRTETPAESRSVLEEDVVPLSG</sequence>
<protein>
    <recommendedName>
        <fullName evidence="3">DUF3137 domain-containing protein</fullName>
    </recommendedName>
</protein>
<evidence type="ECO:0008006" key="3">
    <source>
        <dbReference type="Google" id="ProtNLM"/>
    </source>
</evidence>
<dbReference type="EMBL" id="JAVREQ010000005">
    <property type="protein sequence ID" value="MDT0378828.1"/>
    <property type="molecule type" value="Genomic_DNA"/>
</dbReference>
<accession>A0ABU2NT71</accession>
<keyword evidence="2" id="KW-1185">Reference proteome</keyword>
<comment type="caution">
    <text evidence="1">The sequence shown here is derived from an EMBL/GenBank/DDBJ whole genome shotgun (WGS) entry which is preliminary data.</text>
</comment>
<evidence type="ECO:0000313" key="2">
    <source>
        <dbReference type="Proteomes" id="UP001183414"/>
    </source>
</evidence>
<reference evidence="2" key="1">
    <citation type="submission" date="2023-07" db="EMBL/GenBank/DDBJ databases">
        <title>30 novel species of actinomycetes from the DSMZ collection.</title>
        <authorList>
            <person name="Nouioui I."/>
        </authorList>
    </citation>
    <scope>NUCLEOTIDE SEQUENCE [LARGE SCALE GENOMIC DNA]</scope>
    <source>
        <strain evidence="2">DSM 42041</strain>
    </source>
</reference>
<dbReference type="Proteomes" id="UP001183414">
    <property type="component" value="Unassembled WGS sequence"/>
</dbReference>
<proteinExistence type="predicted"/>
<organism evidence="1 2">
    <name type="scientific">Streptomyces hazeniae</name>
    <dbReference type="NCBI Taxonomy" id="3075538"/>
    <lineage>
        <taxon>Bacteria</taxon>
        <taxon>Bacillati</taxon>
        <taxon>Actinomycetota</taxon>
        <taxon>Actinomycetes</taxon>
        <taxon>Kitasatosporales</taxon>
        <taxon>Streptomycetaceae</taxon>
        <taxon>Streptomyces</taxon>
    </lineage>
</organism>